<organism evidence="1 2">
    <name type="scientific">Chroococcidiopsis thermalis (strain PCC 7203)</name>
    <dbReference type="NCBI Taxonomy" id="251229"/>
    <lineage>
        <taxon>Bacteria</taxon>
        <taxon>Bacillati</taxon>
        <taxon>Cyanobacteriota</taxon>
        <taxon>Cyanophyceae</taxon>
        <taxon>Chroococcidiopsidales</taxon>
        <taxon>Chroococcidiopsidaceae</taxon>
        <taxon>Chroococcidiopsis</taxon>
    </lineage>
</organism>
<reference evidence="1 2" key="1">
    <citation type="submission" date="2012-06" db="EMBL/GenBank/DDBJ databases">
        <title>Finished chromosome of genome of Chroococcidiopsis thermalis PCC 7203.</title>
        <authorList>
            <consortium name="US DOE Joint Genome Institute"/>
            <person name="Gugger M."/>
            <person name="Coursin T."/>
            <person name="Rippka R."/>
            <person name="Tandeau De Marsac N."/>
            <person name="Huntemann M."/>
            <person name="Wei C.-L."/>
            <person name="Han J."/>
            <person name="Detter J.C."/>
            <person name="Han C."/>
            <person name="Tapia R."/>
            <person name="Davenport K."/>
            <person name="Daligault H."/>
            <person name="Erkkila T."/>
            <person name="Gu W."/>
            <person name="Munk A.C.C."/>
            <person name="Teshima H."/>
            <person name="Xu Y."/>
            <person name="Chain P."/>
            <person name="Chen A."/>
            <person name="Krypides N."/>
            <person name="Mavromatis K."/>
            <person name="Markowitz V."/>
            <person name="Szeto E."/>
            <person name="Ivanova N."/>
            <person name="Mikhailova N."/>
            <person name="Ovchinnikova G."/>
            <person name="Pagani I."/>
            <person name="Pati A."/>
            <person name="Goodwin L."/>
            <person name="Peters L."/>
            <person name="Pitluck S."/>
            <person name="Woyke T."/>
            <person name="Kerfeld C."/>
        </authorList>
    </citation>
    <scope>NUCLEOTIDE SEQUENCE [LARGE SCALE GENOMIC DNA]</scope>
    <source>
        <strain evidence="1 2">PCC 7203</strain>
    </source>
</reference>
<evidence type="ECO:0000313" key="2">
    <source>
        <dbReference type="Proteomes" id="UP000010384"/>
    </source>
</evidence>
<dbReference type="RefSeq" id="WP_015154865.1">
    <property type="nucleotide sequence ID" value="NC_019695.1"/>
</dbReference>
<dbReference type="InParanoid" id="K9U130"/>
<dbReference type="HOGENOM" id="CLU_3231444_0_0_3"/>
<dbReference type="KEGG" id="cthe:Chro_2849"/>
<name>K9U130_CHRTP</name>
<dbReference type="AlphaFoldDB" id="K9U130"/>
<proteinExistence type="predicted"/>
<sequence>MGTIAHRGRVHQQTLLPYQDLNKPALTGISVFTQEAVILLKQQ</sequence>
<dbReference type="Proteomes" id="UP000010384">
    <property type="component" value="Chromosome"/>
</dbReference>
<accession>K9U130</accession>
<gene>
    <name evidence="1" type="ORF">Chro_2849</name>
</gene>
<protein>
    <submittedName>
        <fullName evidence="1">Uncharacterized protein</fullName>
    </submittedName>
</protein>
<dbReference type="STRING" id="251229.Chro_2849"/>
<dbReference type="EMBL" id="CP003597">
    <property type="protein sequence ID" value="AFY88318.1"/>
    <property type="molecule type" value="Genomic_DNA"/>
</dbReference>
<keyword evidence="2" id="KW-1185">Reference proteome</keyword>
<evidence type="ECO:0000313" key="1">
    <source>
        <dbReference type="EMBL" id="AFY88318.1"/>
    </source>
</evidence>